<evidence type="ECO:0000259" key="15">
    <source>
        <dbReference type="PROSITE" id="PS51192"/>
    </source>
</evidence>
<evidence type="ECO:0000256" key="11">
    <source>
        <dbReference type="ARBA" id="ARBA00038143"/>
    </source>
</evidence>
<keyword evidence="8 14" id="KW-0067">ATP-binding</keyword>
<evidence type="ECO:0000313" key="18">
    <source>
        <dbReference type="EMBL" id="ORX60154.1"/>
    </source>
</evidence>
<feature type="short sequence motif" description="Q motif" evidence="13">
    <location>
        <begin position="1"/>
        <end position="24"/>
    </location>
</feature>
<dbReference type="InterPro" id="IPR027417">
    <property type="entry name" value="P-loop_NTPase"/>
</dbReference>
<evidence type="ECO:0000256" key="8">
    <source>
        <dbReference type="ARBA" id="ARBA00022840"/>
    </source>
</evidence>
<gene>
    <name evidence="18" type="ORF">BCR36DRAFT_51984</name>
</gene>
<dbReference type="GO" id="GO:0003723">
    <property type="term" value="F:RNA binding"/>
    <property type="evidence" value="ECO:0007669"/>
    <property type="project" value="UniProtKB-KW"/>
</dbReference>
<evidence type="ECO:0000256" key="1">
    <source>
        <dbReference type="ARBA" id="ARBA00004335"/>
    </source>
</evidence>
<dbReference type="Pfam" id="PF00270">
    <property type="entry name" value="DEAD"/>
    <property type="match status" value="1"/>
</dbReference>
<evidence type="ECO:0000256" key="9">
    <source>
        <dbReference type="ARBA" id="ARBA00022884"/>
    </source>
</evidence>
<dbReference type="GO" id="GO:0010494">
    <property type="term" value="C:cytoplasmic stress granule"/>
    <property type="evidence" value="ECO:0007669"/>
    <property type="project" value="EnsemblFungi"/>
</dbReference>
<dbReference type="GO" id="GO:0000822">
    <property type="term" value="F:inositol hexakisphosphate binding"/>
    <property type="evidence" value="ECO:0007669"/>
    <property type="project" value="EnsemblFungi"/>
</dbReference>
<dbReference type="OrthoDB" id="10265785at2759"/>
<comment type="subcellular location">
    <subcellularLocation>
        <location evidence="2">Cytoplasm</location>
    </subcellularLocation>
    <subcellularLocation>
        <location evidence="1">Nucleus membrane</location>
        <topology evidence="1">Peripheral membrane protein</topology>
        <orientation evidence="1">Cytoplasmic side</orientation>
    </subcellularLocation>
</comment>
<feature type="domain" description="Helicase ATP-binding" evidence="15">
    <location>
        <begin position="29"/>
        <end position="196"/>
    </location>
</feature>
<dbReference type="GO" id="GO:0031965">
    <property type="term" value="C:nuclear membrane"/>
    <property type="evidence" value="ECO:0007669"/>
    <property type="project" value="UniProtKB-SubCell"/>
</dbReference>
<dbReference type="GO" id="GO:0006409">
    <property type="term" value="P:tRNA export from nucleus"/>
    <property type="evidence" value="ECO:0007669"/>
    <property type="project" value="EnsemblFungi"/>
</dbReference>
<name>A0A1Y1VML5_9FUNG</name>
<dbReference type="GO" id="GO:0044614">
    <property type="term" value="C:nuclear pore cytoplasmic filaments"/>
    <property type="evidence" value="ECO:0007669"/>
    <property type="project" value="EnsemblFungi"/>
</dbReference>
<organism evidence="18 19">
    <name type="scientific">Piromyces finnis</name>
    <dbReference type="NCBI Taxonomy" id="1754191"/>
    <lineage>
        <taxon>Eukaryota</taxon>
        <taxon>Fungi</taxon>
        <taxon>Fungi incertae sedis</taxon>
        <taxon>Chytridiomycota</taxon>
        <taxon>Chytridiomycota incertae sedis</taxon>
        <taxon>Neocallimastigomycetes</taxon>
        <taxon>Neocallimastigales</taxon>
        <taxon>Neocallimastigaceae</taxon>
        <taxon>Piromyces</taxon>
    </lineage>
</organism>
<keyword evidence="5 14" id="KW-0547">Nucleotide-binding</keyword>
<dbReference type="Gene3D" id="3.40.50.300">
    <property type="entry name" value="P-loop containing nucleotide triphosphate hydrolases"/>
    <property type="match status" value="2"/>
</dbReference>
<dbReference type="GO" id="GO:0003724">
    <property type="term" value="F:RNA helicase activity"/>
    <property type="evidence" value="ECO:0007669"/>
    <property type="project" value="UniProtKB-EC"/>
</dbReference>
<dbReference type="InterPro" id="IPR001650">
    <property type="entry name" value="Helicase_C-like"/>
</dbReference>
<proteinExistence type="inferred from homology"/>
<reference evidence="18 19" key="1">
    <citation type="submission" date="2016-08" db="EMBL/GenBank/DDBJ databases">
        <title>Genomes of anaerobic fungi encode conserved fungal cellulosomes for biomass hydrolysis.</title>
        <authorList>
            <consortium name="DOE Joint Genome Institute"/>
            <person name="Haitjema C.H."/>
            <person name="Gilmore S.P."/>
            <person name="Henske J.K."/>
            <person name="Solomon K.V."/>
            <person name="De Groot R."/>
            <person name="Kuo A."/>
            <person name="Mondo S.J."/>
            <person name="Salamov A.A."/>
            <person name="Labutti K."/>
            <person name="Zhao Z."/>
            <person name="Chiniquy J."/>
            <person name="Barry K."/>
            <person name="Brewer H.M."/>
            <person name="Purvine S.O."/>
            <person name="Wright A.T."/>
            <person name="Boxma B."/>
            <person name="Van Alen T."/>
            <person name="Hackstein J.H."/>
            <person name="Baker S.E."/>
            <person name="Grigoriev I.V."/>
            <person name="O'Malley M.A."/>
        </authorList>
    </citation>
    <scope>NUCLEOTIDE SEQUENCE [LARGE SCALE GENOMIC DNA]</scope>
    <source>
        <strain evidence="19">finn</strain>
    </source>
</reference>
<dbReference type="AlphaFoldDB" id="A0A1Y1VML5"/>
<dbReference type="InterPro" id="IPR000629">
    <property type="entry name" value="RNA-helicase_DEAD-box_CS"/>
</dbReference>
<dbReference type="Pfam" id="PF00271">
    <property type="entry name" value="Helicase_C"/>
    <property type="match status" value="1"/>
</dbReference>
<dbReference type="EMBL" id="MCFH01000002">
    <property type="protein sequence ID" value="ORX60154.1"/>
    <property type="molecule type" value="Genomic_DNA"/>
</dbReference>
<evidence type="ECO:0000256" key="10">
    <source>
        <dbReference type="ARBA" id="ARBA00023242"/>
    </source>
</evidence>
<comment type="catalytic activity">
    <reaction evidence="12">
        <text>ATP + H2O = ADP + phosphate + H(+)</text>
        <dbReference type="Rhea" id="RHEA:13065"/>
        <dbReference type="ChEBI" id="CHEBI:15377"/>
        <dbReference type="ChEBI" id="CHEBI:15378"/>
        <dbReference type="ChEBI" id="CHEBI:30616"/>
        <dbReference type="ChEBI" id="CHEBI:43474"/>
        <dbReference type="ChEBI" id="CHEBI:456216"/>
        <dbReference type="EC" id="3.6.4.13"/>
    </reaction>
</comment>
<evidence type="ECO:0000256" key="14">
    <source>
        <dbReference type="RuleBase" id="RU000492"/>
    </source>
</evidence>
<keyword evidence="4" id="KW-0963">Cytoplasm</keyword>
<keyword evidence="6 14" id="KW-0378">Hydrolase</keyword>
<reference evidence="18 19" key="2">
    <citation type="submission" date="2016-08" db="EMBL/GenBank/DDBJ databases">
        <title>Pervasive Adenine N6-methylation of Active Genes in Fungi.</title>
        <authorList>
            <consortium name="DOE Joint Genome Institute"/>
            <person name="Mondo S.J."/>
            <person name="Dannebaum R.O."/>
            <person name="Kuo R.C."/>
            <person name="Labutti K."/>
            <person name="Haridas S."/>
            <person name="Kuo A."/>
            <person name="Salamov A."/>
            <person name="Ahrendt S.R."/>
            <person name="Lipzen A."/>
            <person name="Sullivan W."/>
            <person name="Andreopoulos W.B."/>
            <person name="Clum A."/>
            <person name="Lindquist E."/>
            <person name="Daum C."/>
            <person name="Ramamoorthy G.K."/>
            <person name="Gryganskyi A."/>
            <person name="Culley D."/>
            <person name="Magnuson J.K."/>
            <person name="James T.Y."/>
            <person name="O'Malley M.A."/>
            <person name="Stajich J.E."/>
            <person name="Spatafora J.W."/>
            <person name="Visel A."/>
            <person name="Grigoriev I.V."/>
        </authorList>
    </citation>
    <scope>NUCLEOTIDE SEQUENCE [LARGE SCALE GENOMIC DNA]</scope>
    <source>
        <strain evidence="19">finn</strain>
    </source>
</reference>
<dbReference type="FunFam" id="3.40.50.300:FF:000318">
    <property type="entry name" value="ATP-dependent RNA helicase DDX19B"/>
    <property type="match status" value="1"/>
</dbReference>
<dbReference type="CDD" id="cd17963">
    <property type="entry name" value="DEADc_DDX19_DDX25"/>
    <property type="match status" value="1"/>
</dbReference>
<dbReference type="GO" id="GO:0016787">
    <property type="term" value="F:hydrolase activity"/>
    <property type="evidence" value="ECO:0007669"/>
    <property type="project" value="UniProtKB-KW"/>
</dbReference>
<keyword evidence="7 14" id="KW-0347">Helicase</keyword>
<keyword evidence="9" id="KW-0694">RNA-binding</keyword>
<evidence type="ECO:0000256" key="13">
    <source>
        <dbReference type="PROSITE-ProRule" id="PRU00552"/>
    </source>
</evidence>
<dbReference type="PROSITE" id="PS51192">
    <property type="entry name" value="HELICASE_ATP_BIND_1"/>
    <property type="match status" value="1"/>
</dbReference>
<dbReference type="InterPro" id="IPR011545">
    <property type="entry name" value="DEAD/DEAH_box_helicase_dom"/>
</dbReference>
<evidence type="ECO:0000256" key="4">
    <source>
        <dbReference type="ARBA" id="ARBA00022490"/>
    </source>
</evidence>
<dbReference type="SMART" id="SM00487">
    <property type="entry name" value="DEXDc"/>
    <property type="match status" value="1"/>
</dbReference>
<feature type="domain" description="Helicase C-terminal" evidence="16">
    <location>
        <begin position="207"/>
        <end position="375"/>
    </location>
</feature>
<dbReference type="GO" id="GO:0006415">
    <property type="term" value="P:translational termination"/>
    <property type="evidence" value="ECO:0007669"/>
    <property type="project" value="EnsemblFungi"/>
</dbReference>
<dbReference type="PANTHER" id="PTHR47958">
    <property type="entry name" value="ATP-DEPENDENT RNA HELICASE DBP3"/>
    <property type="match status" value="1"/>
</dbReference>
<dbReference type="Proteomes" id="UP000193719">
    <property type="component" value="Unassembled WGS sequence"/>
</dbReference>
<accession>A0A1Y1VML5</accession>
<dbReference type="GO" id="GO:0005934">
    <property type="term" value="C:cellular bud tip"/>
    <property type="evidence" value="ECO:0007669"/>
    <property type="project" value="EnsemblFungi"/>
</dbReference>
<dbReference type="EC" id="3.6.4.13" evidence="3"/>
<keyword evidence="10" id="KW-0539">Nucleus</keyword>
<dbReference type="InterPro" id="IPR014014">
    <property type="entry name" value="RNA_helicase_DEAD_Q_motif"/>
</dbReference>
<evidence type="ECO:0000259" key="17">
    <source>
        <dbReference type="PROSITE" id="PS51195"/>
    </source>
</evidence>
<dbReference type="SUPFAM" id="SSF52540">
    <property type="entry name" value="P-loop containing nucleoside triphosphate hydrolases"/>
    <property type="match status" value="1"/>
</dbReference>
<evidence type="ECO:0000256" key="6">
    <source>
        <dbReference type="ARBA" id="ARBA00022801"/>
    </source>
</evidence>
<evidence type="ECO:0000256" key="3">
    <source>
        <dbReference type="ARBA" id="ARBA00012552"/>
    </source>
</evidence>
<protein>
    <recommendedName>
        <fullName evidence="3">RNA helicase</fullName>
        <ecNumber evidence="3">3.6.4.13</ecNumber>
    </recommendedName>
</protein>
<dbReference type="GO" id="GO:0016973">
    <property type="term" value="P:poly(A)+ mRNA export from nucleus"/>
    <property type="evidence" value="ECO:0007669"/>
    <property type="project" value="EnsemblFungi"/>
</dbReference>
<dbReference type="GO" id="GO:0005524">
    <property type="term" value="F:ATP binding"/>
    <property type="evidence" value="ECO:0007669"/>
    <property type="project" value="UniProtKB-KW"/>
</dbReference>
<evidence type="ECO:0000259" key="16">
    <source>
        <dbReference type="PROSITE" id="PS51194"/>
    </source>
</evidence>
<sequence>MKLHQKLLENIYRVGFVKPSKIQEKAIPLLLHDPPTNLIGQSQSGTGKTAAFTLAMLSRINVDLKAPQAIVLAPARELARQILTVVQSLGQDYPASIQLAVKDSLPKGGKVEAHIIIGTPGTIMDLIRKRRLSTANVRFFVLDEADNMLDLQGLGDQSIRIRKMVPATCQIALFSATFSQDLWKFALRFAPNANQISLKTEELSVEGIKQFYMDCKSEEQKFEILSAIYGLLTIGQSIIFVSRRDVADMLGRKMTNEGHKVIVLHGQFEAEDRDKVMDDFRSGKAKVLITTNVLARGIDVLQVNLVINYDLPLDGRGRPDPETYLHRIGRTGRFGRTGVSINFVHDEKSFKEMKAIEKYFGKDIIRVPTDDYDEIEKILKDAIN</sequence>
<evidence type="ECO:0000256" key="5">
    <source>
        <dbReference type="ARBA" id="ARBA00022741"/>
    </source>
</evidence>
<dbReference type="InterPro" id="IPR014001">
    <property type="entry name" value="Helicase_ATP-bd"/>
</dbReference>
<dbReference type="PROSITE" id="PS51195">
    <property type="entry name" value="Q_MOTIF"/>
    <property type="match status" value="1"/>
</dbReference>
<evidence type="ECO:0000256" key="2">
    <source>
        <dbReference type="ARBA" id="ARBA00004496"/>
    </source>
</evidence>
<dbReference type="STRING" id="1754191.A0A1Y1VML5"/>
<comment type="caution">
    <text evidence="18">The sequence shown here is derived from an EMBL/GenBank/DDBJ whole genome shotgun (WGS) entry which is preliminary data.</text>
</comment>
<keyword evidence="19" id="KW-1185">Reference proteome</keyword>
<evidence type="ECO:0000256" key="12">
    <source>
        <dbReference type="ARBA" id="ARBA00047984"/>
    </source>
</evidence>
<evidence type="ECO:0000256" key="7">
    <source>
        <dbReference type="ARBA" id="ARBA00022806"/>
    </source>
</evidence>
<dbReference type="PROSITE" id="PS00039">
    <property type="entry name" value="DEAD_ATP_HELICASE"/>
    <property type="match status" value="1"/>
</dbReference>
<evidence type="ECO:0000313" key="19">
    <source>
        <dbReference type="Proteomes" id="UP000193719"/>
    </source>
</evidence>
<comment type="similarity">
    <text evidence="11">Belongs to the DEAD box helicase family. DDX19/DBP5 subfamily.</text>
</comment>
<dbReference type="SMART" id="SM00490">
    <property type="entry name" value="HELICc"/>
    <property type="match status" value="1"/>
</dbReference>
<feature type="domain" description="DEAD-box RNA helicase Q" evidence="17">
    <location>
        <begin position="1"/>
        <end position="24"/>
    </location>
</feature>
<dbReference type="PROSITE" id="PS51194">
    <property type="entry name" value="HELICASE_CTER"/>
    <property type="match status" value="1"/>
</dbReference>
<dbReference type="CDD" id="cd18787">
    <property type="entry name" value="SF2_C_DEAD"/>
    <property type="match status" value="1"/>
</dbReference>